<evidence type="ECO:0000256" key="4">
    <source>
        <dbReference type="ARBA" id="ARBA00023219"/>
    </source>
</evidence>
<dbReference type="Gene3D" id="3.30.420.240">
    <property type="match status" value="1"/>
</dbReference>
<dbReference type="InterPro" id="IPR027417">
    <property type="entry name" value="P-loop_NTPase"/>
</dbReference>
<protein>
    <submittedName>
        <fullName evidence="6">COG5323 Uncharacterized conserved protein</fullName>
    </submittedName>
</protein>
<dbReference type="EMBL" id="LR796398">
    <property type="protein sequence ID" value="CAB4141831.1"/>
    <property type="molecule type" value="Genomic_DNA"/>
</dbReference>
<feature type="domain" description="Terminase large subunit gp17-like C-terminal" evidence="5">
    <location>
        <begin position="237"/>
        <end position="377"/>
    </location>
</feature>
<gene>
    <name evidence="6" type="ORF">UFOVP422_8</name>
</gene>
<keyword evidence="3" id="KW-0067">ATP-binding</keyword>
<evidence type="ECO:0000259" key="5">
    <source>
        <dbReference type="Pfam" id="PF17289"/>
    </source>
</evidence>
<organism evidence="6">
    <name type="scientific">uncultured Caudovirales phage</name>
    <dbReference type="NCBI Taxonomy" id="2100421"/>
    <lineage>
        <taxon>Viruses</taxon>
        <taxon>Duplodnaviria</taxon>
        <taxon>Heunggongvirae</taxon>
        <taxon>Uroviricota</taxon>
        <taxon>Caudoviricetes</taxon>
        <taxon>Peduoviridae</taxon>
        <taxon>Maltschvirus</taxon>
        <taxon>Maltschvirus maltsch</taxon>
    </lineage>
</organism>
<dbReference type="InterPro" id="IPR035421">
    <property type="entry name" value="Terminase_6C"/>
</dbReference>
<evidence type="ECO:0000256" key="3">
    <source>
        <dbReference type="ARBA" id="ARBA00022840"/>
    </source>
</evidence>
<sequence length="392" mass="44645">MPRISLNFELHPSQLGVYNSRRRFNVVNCGRRWGKTVLAEAVLGANITTGDPAAYFAPTYKMLMDVWRTIKRDFADVIDDTNESEKRITYINGGQLDFWSLDNYDAVRGRKYRRIVIDEAAMVTNLEEAWTMAIRPTLADFKGDAWFFSTPKGRNYFHTLSERARTDETWSYFQLPTSSNPHIDASEIDAAQKELPNIVFQQEFLAEFIDVQGALVRREHLTHIPSDRVPKTLRIGMGVDLAISKSETADFTAIAVVGYDPDSGRRYVLDVWRGKVGFHDVVSTIRQYAEKWKPQRINVEAVQYQVAVVQDLLRKTSLPVKAIKPDRDKVTRFHGLLARYEQLLVTHVSNLDPEFERELLSFPIGAHDDIVDALVYAELAAVKNQGAGVVFT</sequence>
<dbReference type="Pfam" id="PF03237">
    <property type="entry name" value="Terminase_6N"/>
    <property type="match status" value="1"/>
</dbReference>
<dbReference type="Gene3D" id="3.40.50.300">
    <property type="entry name" value="P-loop containing nucleotide triphosphate hydrolases"/>
    <property type="match status" value="1"/>
</dbReference>
<dbReference type="GO" id="GO:0005524">
    <property type="term" value="F:ATP binding"/>
    <property type="evidence" value="ECO:0007669"/>
    <property type="project" value="UniProtKB-KW"/>
</dbReference>
<accession>A0A6J5M6S4</accession>
<name>A0A6J5M6S4_9CAUD</name>
<dbReference type="NCBIfam" id="TIGR01630">
    <property type="entry name" value="psiM2_ORF9"/>
    <property type="match status" value="1"/>
</dbReference>
<dbReference type="InterPro" id="IPR006517">
    <property type="entry name" value="Phage_terminase_lsu-like_C"/>
</dbReference>
<keyword evidence="2" id="KW-0547">Nucleotide-binding</keyword>
<evidence type="ECO:0000313" key="6">
    <source>
        <dbReference type="EMBL" id="CAB4141831.1"/>
    </source>
</evidence>
<dbReference type="Pfam" id="PF17289">
    <property type="entry name" value="Terminase_6C"/>
    <property type="match status" value="1"/>
</dbReference>
<reference evidence="6" key="1">
    <citation type="submission" date="2020-04" db="EMBL/GenBank/DDBJ databases">
        <authorList>
            <person name="Chiriac C."/>
            <person name="Salcher M."/>
            <person name="Ghai R."/>
            <person name="Kavagutti S V."/>
        </authorList>
    </citation>
    <scope>NUCLEOTIDE SEQUENCE</scope>
</reference>
<proteinExistence type="predicted"/>
<evidence type="ECO:0000256" key="2">
    <source>
        <dbReference type="ARBA" id="ARBA00022741"/>
    </source>
</evidence>
<keyword evidence="1" id="KW-1188">Viral release from host cell</keyword>
<evidence type="ECO:0000256" key="1">
    <source>
        <dbReference type="ARBA" id="ARBA00022612"/>
    </source>
</evidence>
<keyword evidence="4" id="KW-0231">Viral genome packaging</keyword>